<dbReference type="AlphaFoldDB" id="A0A409Y3Y7"/>
<dbReference type="Gene3D" id="3.80.10.10">
    <property type="entry name" value="Ribonuclease Inhibitor"/>
    <property type="match status" value="1"/>
</dbReference>
<dbReference type="SUPFAM" id="SSF52047">
    <property type="entry name" value="RNI-like"/>
    <property type="match status" value="1"/>
</dbReference>
<comment type="caution">
    <text evidence="1">The sequence shown here is derived from an EMBL/GenBank/DDBJ whole genome shotgun (WGS) entry which is preliminary data.</text>
</comment>
<dbReference type="EMBL" id="NHYE01001208">
    <property type="protein sequence ID" value="PPQ97703.1"/>
    <property type="molecule type" value="Genomic_DNA"/>
</dbReference>
<dbReference type="Proteomes" id="UP000284706">
    <property type="component" value="Unassembled WGS sequence"/>
</dbReference>
<organism evidence="1 2">
    <name type="scientific">Gymnopilus dilepis</name>
    <dbReference type="NCBI Taxonomy" id="231916"/>
    <lineage>
        <taxon>Eukaryota</taxon>
        <taxon>Fungi</taxon>
        <taxon>Dikarya</taxon>
        <taxon>Basidiomycota</taxon>
        <taxon>Agaricomycotina</taxon>
        <taxon>Agaricomycetes</taxon>
        <taxon>Agaricomycetidae</taxon>
        <taxon>Agaricales</taxon>
        <taxon>Agaricineae</taxon>
        <taxon>Hymenogastraceae</taxon>
        <taxon>Gymnopilus</taxon>
    </lineage>
</organism>
<accession>A0A409Y3Y7</accession>
<evidence type="ECO:0008006" key="3">
    <source>
        <dbReference type="Google" id="ProtNLM"/>
    </source>
</evidence>
<sequence length="437" mass="48522">MRSTLYGLMGTWRPSRVNCHTKASLPQATLFSSPPPSTHENMAIELLVEVLDNSPTECPRKADLCPRPLPVELHRDIVQNVDDRATLLALCITSCVFKAEAERALYHSITEVLTKADDLTTVHLAFLRTVATIRRLAGLVHTYHLPNITLCDGDVKTGFPYLVRSALQGMVNLRELWVGLQIGEIGPSSCIFEGCKFQLESLRLGLTCRPGEFAPFLEGQRELRQLTVNFCSDAQDLSISVCPNIKLLQGNRHAIDALLPQLNVRTLIYSPDTYEMNESLAHLSGPLGQLQVLSLGGHYMRPSLHVLAPFLTSLEYLELVSLHPFPASVPSARIDDLNCVSQSGEIEVVCQLPSLRGLVLTEALSLNAWERRPSIVASIFSRCPNLCFIDIQKVYFRGCAQPYQRWILAAGSNTPISEESPIPQDVVRQMFTPCSQH</sequence>
<reference evidence="1 2" key="1">
    <citation type="journal article" date="2018" name="Evol. Lett.">
        <title>Horizontal gene cluster transfer increased hallucinogenic mushroom diversity.</title>
        <authorList>
            <person name="Reynolds H.T."/>
            <person name="Vijayakumar V."/>
            <person name="Gluck-Thaler E."/>
            <person name="Korotkin H.B."/>
            <person name="Matheny P.B."/>
            <person name="Slot J.C."/>
        </authorList>
    </citation>
    <scope>NUCLEOTIDE SEQUENCE [LARGE SCALE GENOMIC DNA]</scope>
    <source>
        <strain evidence="1 2">SRW20</strain>
    </source>
</reference>
<evidence type="ECO:0000313" key="1">
    <source>
        <dbReference type="EMBL" id="PPQ97703.1"/>
    </source>
</evidence>
<protein>
    <recommendedName>
        <fullName evidence="3">F-box domain-containing protein</fullName>
    </recommendedName>
</protein>
<name>A0A409Y3Y7_9AGAR</name>
<dbReference type="OrthoDB" id="3232239at2759"/>
<proteinExistence type="predicted"/>
<evidence type="ECO:0000313" key="2">
    <source>
        <dbReference type="Proteomes" id="UP000284706"/>
    </source>
</evidence>
<gene>
    <name evidence="1" type="ORF">CVT26_001886</name>
</gene>
<dbReference type="InterPro" id="IPR032675">
    <property type="entry name" value="LRR_dom_sf"/>
</dbReference>
<keyword evidence="2" id="KW-1185">Reference proteome</keyword>
<dbReference type="InParanoid" id="A0A409Y3Y7"/>